<feature type="domain" description="Bacterial sugar transferase" evidence="8">
    <location>
        <begin position="314"/>
        <end position="501"/>
    </location>
</feature>
<dbReference type="InterPro" id="IPR017475">
    <property type="entry name" value="EPS_sugar_tfrase"/>
</dbReference>
<evidence type="ECO:0000256" key="1">
    <source>
        <dbReference type="ARBA" id="ARBA00004141"/>
    </source>
</evidence>
<dbReference type="RefSeq" id="WP_101820215.1">
    <property type="nucleotide sequence ID" value="NZ_JBEPSW010000001.1"/>
</dbReference>
<reference evidence="9 10" key="1">
    <citation type="submission" date="2017-12" db="EMBL/GenBank/DDBJ databases">
        <title>Phylogenetic diversity of female urinary microbiome.</title>
        <authorList>
            <person name="Thomas-White K."/>
            <person name="Wolfe A.J."/>
        </authorList>
    </citation>
    <scope>NUCLEOTIDE SEQUENCE [LARGE SCALE GENOMIC DNA]</scope>
    <source>
        <strain evidence="9 10">UMB0777</strain>
    </source>
</reference>
<evidence type="ECO:0000313" key="9">
    <source>
        <dbReference type="EMBL" id="PKZ65633.1"/>
    </source>
</evidence>
<evidence type="ECO:0000256" key="5">
    <source>
        <dbReference type="ARBA" id="ARBA00022989"/>
    </source>
</evidence>
<dbReference type="STRING" id="2055.BCM27_06440"/>
<keyword evidence="4 7" id="KW-0812">Transmembrane</keyword>
<sequence>MSVPVDRFTRAFIGTDRVPDATPTTSQSWLVQYARHVAWTDLSLISIAVLAGQFLRFGADPFRPIGRDGIPALLVTVTLIVGWQTALRVGQAGDPRILGTGPVEYHRVLSACFVCFGAWAIIDLAFALGIARGFIAIALPAGTLMLIVGRWAWRRHLLAGRESGRFLRSVLVVGSRSSARALIDRLNTNPALGYRVVGVCLTDPPGASPTPKFAAGHATQGVFAEVPIFAGYDRASELVRTCGANTVAVTSADALGHRAMRELSWELENCDVEMLVAPGLIDVAGPRITMRPEAGLPLLHIDRPRYKGANRFLKQTFDKVLTMVALVLLSPLLALCALAVKLDSRGPVFYRAERIGTDNTPFAMWKFRSMVVDADTMRAGLAVRDDGNGVLFKLHADPRVTRVGRIIRRYSLDELPQLFNVLGGTMSLVGPRPPLREEVESYDPVVRRRMLVRPGMTGLWQISGRSDLSWEDSVRLDLSYVENWSLTTDLVILWRTASAVLSRRGAY</sequence>
<dbReference type="PANTHER" id="PTHR30576:SF10">
    <property type="entry name" value="SLL5057 PROTEIN"/>
    <property type="match status" value="1"/>
</dbReference>
<dbReference type="Pfam" id="PF13727">
    <property type="entry name" value="CoA_binding_3"/>
    <property type="match status" value="1"/>
</dbReference>
<dbReference type="EMBL" id="PKJC01000006">
    <property type="protein sequence ID" value="PKZ65633.1"/>
    <property type="molecule type" value="Genomic_DNA"/>
</dbReference>
<keyword evidence="6 7" id="KW-0472">Membrane</keyword>
<evidence type="ECO:0000256" key="3">
    <source>
        <dbReference type="ARBA" id="ARBA00022679"/>
    </source>
</evidence>
<dbReference type="PANTHER" id="PTHR30576">
    <property type="entry name" value="COLANIC BIOSYNTHESIS UDP-GLUCOSE LIPID CARRIER TRANSFERASE"/>
    <property type="match status" value="1"/>
</dbReference>
<organism evidence="9 10">
    <name type="scientific">Gordonia terrae</name>
    <dbReference type="NCBI Taxonomy" id="2055"/>
    <lineage>
        <taxon>Bacteria</taxon>
        <taxon>Bacillati</taxon>
        <taxon>Actinomycetota</taxon>
        <taxon>Actinomycetes</taxon>
        <taxon>Mycobacteriales</taxon>
        <taxon>Gordoniaceae</taxon>
        <taxon>Gordonia</taxon>
    </lineage>
</organism>
<dbReference type="AlphaFoldDB" id="A0A2I1R906"/>
<evidence type="ECO:0000259" key="8">
    <source>
        <dbReference type="Pfam" id="PF02397"/>
    </source>
</evidence>
<gene>
    <name evidence="9" type="ORF">CYJ73_11210</name>
</gene>
<evidence type="ECO:0000256" key="7">
    <source>
        <dbReference type="SAM" id="Phobius"/>
    </source>
</evidence>
<feature type="transmembrane region" description="Helical" evidence="7">
    <location>
        <begin position="320"/>
        <end position="340"/>
    </location>
</feature>
<dbReference type="Pfam" id="PF02397">
    <property type="entry name" value="Bac_transf"/>
    <property type="match status" value="1"/>
</dbReference>
<evidence type="ECO:0000313" key="10">
    <source>
        <dbReference type="Proteomes" id="UP000234662"/>
    </source>
</evidence>
<feature type="transmembrane region" description="Helical" evidence="7">
    <location>
        <begin position="108"/>
        <end position="128"/>
    </location>
</feature>
<comment type="similarity">
    <text evidence="2">Belongs to the bacterial sugar transferase family.</text>
</comment>
<keyword evidence="5 7" id="KW-1133">Transmembrane helix</keyword>
<feature type="transmembrane region" description="Helical" evidence="7">
    <location>
        <begin position="37"/>
        <end position="57"/>
    </location>
</feature>
<feature type="transmembrane region" description="Helical" evidence="7">
    <location>
        <begin position="69"/>
        <end position="87"/>
    </location>
</feature>
<evidence type="ECO:0000256" key="2">
    <source>
        <dbReference type="ARBA" id="ARBA00006464"/>
    </source>
</evidence>
<keyword evidence="3 9" id="KW-0808">Transferase</keyword>
<dbReference type="GO" id="GO:0016780">
    <property type="term" value="F:phosphotransferase activity, for other substituted phosphate groups"/>
    <property type="evidence" value="ECO:0007669"/>
    <property type="project" value="TreeGrafter"/>
</dbReference>
<comment type="caution">
    <text evidence="9">The sequence shown here is derived from an EMBL/GenBank/DDBJ whole genome shotgun (WGS) entry which is preliminary data.</text>
</comment>
<dbReference type="Gene3D" id="3.40.50.720">
    <property type="entry name" value="NAD(P)-binding Rossmann-like Domain"/>
    <property type="match status" value="1"/>
</dbReference>
<evidence type="ECO:0000256" key="4">
    <source>
        <dbReference type="ARBA" id="ARBA00022692"/>
    </source>
</evidence>
<protein>
    <submittedName>
        <fullName evidence="9">Polyprenyl glycosylphosphotransferase</fullName>
    </submittedName>
</protein>
<proteinExistence type="inferred from homology"/>
<dbReference type="NCBIfam" id="TIGR03025">
    <property type="entry name" value="EPS_sugtrans"/>
    <property type="match status" value="1"/>
</dbReference>
<feature type="transmembrane region" description="Helical" evidence="7">
    <location>
        <begin position="134"/>
        <end position="153"/>
    </location>
</feature>
<dbReference type="GO" id="GO:0016020">
    <property type="term" value="C:membrane"/>
    <property type="evidence" value="ECO:0007669"/>
    <property type="project" value="UniProtKB-SubCell"/>
</dbReference>
<dbReference type="InterPro" id="IPR003362">
    <property type="entry name" value="Bact_transf"/>
</dbReference>
<dbReference type="Proteomes" id="UP000234662">
    <property type="component" value="Unassembled WGS sequence"/>
</dbReference>
<name>A0A2I1R906_9ACTN</name>
<evidence type="ECO:0000256" key="6">
    <source>
        <dbReference type="ARBA" id="ARBA00023136"/>
    </source>
</evidence>
<accession>A0A2I1R906</accession>
<comment type="subcellular location">
    <subcellularLocation>
        <location evidence="1">Membrane</location>
        <topology evidence="1">Multi-pass membrane protein</topology>
    </subcellularLocation>
</comment>